<dbReference type="PANTHER" id="PTHR24418">
    <property type="entry name" value="TYROSINE-PROTEIN KINASE"/>
    <property type="match status" value="1"/>
</dbReference>
<dbReference type="InterPro" id="IPR011009">
    <property type="entry name" value="Kinase-like_dom_sf"/>
</dbReference>
<keyword evidence="6" id="KW-1185">Reference proteome</keyword>
<keyword evidence="2 3" id="KW-0067">ATP-binding</keyword>
<dbReference type="SUPFAM" id="SSF56112">
    <property type="entry name" value="Protein kinase-like (PK-like)"/>
    <property type="match status" value="1"/>
</dbReference>
<name>D2V914_NAEGR</name>
<dbReference type="PROSITE" id="PS50011">
    <property type="entry name" value="PROTEIN_KINASE_DOM"/>
    <property type="match status" value="1"/>
</dbReference>
<dbReference type="Gene3D" id="1.10.510.10">
    <property type="entry name" value="Transferase(Phosphotransferase) domain 1"/>
    <property type="match status" value="1"/>
</dbReference>
<dbReference type="InterPro" id="IPR017441">
    <property type="entry name" value="Protein_kinase_ATP_BS"/>
</dbReference>
<dbReference type="PIRSF" id="PIRSF000654">
    <property type="entry name" value="Integrin-linked_kinase"/>
    <property type="match status" value="1"/>
</dbReference>
<dbReference type="VEuPathDB" id="AmoebaDB:NAEGRDRAFT_32075"/>
<dbReference type="PROSITE" id="PS00109">
    <property type="entry name" value="PROTEIN_KINASE_TYR"/>
    <property type="match status" value="1"/>
</dbReference>
<dbReference type="EMBL" id="GG738857">
    <property type="protein sequence ID" value="EFC46786.1"/>
    <property type="molecule type" value="Genomic_DNA"/>
</dbReference>
<reference evidence="5 6" key="1">
    <citation type="journal article" date="2010" name="Cell">
        <title>The genome of Naegleria gruberi illuminates early eukaryotic versatility.</title>
        <authorList>
            <person name="Fritz-Laylin L.K."/>
            <person name="Prochnik S.E."/>
            <person name="Ginger M.L."/>
            <person name="Dacks J.B."/>
            <person name="Carpenter M.L."/>
            <person name="Field M.C."/>
            <person name="Kuo A."/>
            <person name="Paredez A."/>
            <person name="Chapman J."/>
            <person name="Pham J."/>
            <person name="Shu S."/>
            <person name="Neupane R."/>
            <person name="Cipriano M."/>
            <person name="Mancuso J."/>
            <person name="Tu H."/>
            <person name="Salamov A."/>
            <person name="Lindquist E."/>
            <person name="Shapiro H."/>
            <person name="Lucas S."/>
            <person name="Grigoriev I.V."/>
            <person name="Cande W.Z."/>
            <person name="Fulton C."/>
            <person name="Rokhsar D.S."/>
            <person name="Dawson S.C."/>
        </authorList>
    </citation>
    <scope>NUCLEOTIDE SEQUENCE [LARGE SCALE GENOMIC DNA]</scope>
    <source>
        <strain evidence="5 6">NEG-M</strain>
    </source>
</reference>
<accession>D2V914</accession>
<keyword evidence="1 3" id="KW-0547">Nucleotide-binding</keyword>
<dbReference type="AlphaFoldDB" id="D2V914"/>
<evidence type="ECO:0000313" key="6">
    <source>
        <dbReference type="Proteomes" id="UP000006671"/>
    </source>
</evidence>
<dbReference type="InterPro" id="IPR000719">
    <property type="entry name" value="Prot_kinase_dom"/>
</dbReference>
<dbReference type="Pfam" id="PF07714">
    <property type="entry name" value="PK_Tyr_Ser-Thr"/>
    <property type="match status" value="1"/>
</dbReference>
<organism evidence="6">
    <name type="scientific">Naegleria gruberi</name>
    <name type="common">Amoeba</name>
    <dbReference type="NCBI Taxonomy" id="5762"/>
    <lineage>
        <taxon>Eukaryota</taxon>
        <taxon>Discoba</taxon>
        <taxon>Heterolobosea</taxon>
        <taxon>Tetramitia</taxon>
        <taxon>Eutetramitia</taxon>
        <taxon>Vahlkampfiidae</taxon>
        <taxon>Naegleria</taxon>
    </lineage>
</organism>
<gene>
    <name evidence="5" type="ORF">NAEGRDRAFT_32075</name>
</gene>
<dbReference type="GeneID" id="8860218"/>
<proteinExistence type="predicted"/>
<dbReference type="eggNOG" id="KOG0192">
    <property type="taxonomic scope" value="Eukaryota"/>
</dbReference>
<feature type="domain" description="Protein kinase" evidence="4">
    <location>
        <begin position="1"/>
        <end position="264"/>
    </location>
</feature>
<evidence type="ECO:0000256" key="3">
    <source>
        <dbReference type="PROSITE-ProRule" id="PRU10141"/>
    </source>
</evidence>
<dbReference type="InterPro" id="IPR008266">
    <property type="entry name" value="Tyr_kinase_AS"/>
</dbReference>
<dbReference type="PROSITE" id="PS00107">
    <property type="entry name" value="PROTEIN_KINASE_ATP"/>
    <property type="match status" value="1"/>
</dbReference>
<dbReference type="KEGG" id="ngr:NAEGRDRAFT_32075"/>
<dbReference type="RefSeq" id="XP_002679530.1">
    <property type="nucleotide sequence ID" value="XM_002679484.1"/>
</dbReference>
<feature type="binding site" evidence="3">
    <location>
        <position position="24"/>
    </location>
    <ligand>
        <name>ATP</name>
        <dbReference type="ChEBI" id="CHEBI:30616"/>
    </ligand>
</feature>
<evidence type="ECO:0000256" key="2">
    <source>
        <dbReference type="ARBA" id="ARBA00022840"/>
    </source>
</evidence>
<protein>
    <submittedName>
        <fullName evidence="5">Predicted protein</fullName>
    </submittedName>
</protein>
<dbReference type="STRING" id="5762.D2V914"/>
<dbReference type="GO" id="GO:0005524">
    <property type="term" value="F:ATP binding"/>
    <property type="evidence" value="ECO:0007669"/>
    <property type="project" value="UniProtKB-UniRule"/>
</dbReference>
<dbReference type="InterPro" id="IPR050198">
    <property type="entry name" value="Non-receptor_tyrosine_kinases"/>
</dbReference>
<evidence type="ECO:0000259" key="4">
    <source>
        <dbReference type="PROSITE" id="PS50011"/>
    </source>
</evidence>
<dbReference type="InterPro" id="IPR001245">
    <property type="entry name" value="Ser-Thr/Tyr_kinase_cat_dom"/>
</dbReference>
<evidence type="ECO:0000313" key="5">
    <source>
        <dbReference type="EMBL" id="EFC46786.1"/>
    </source>
</evidence>
<evidence type="ECO:0000256" key="1">
    <source>
        <dbReference type="ARBA" id="ARBA00022741"/>
    </source>
</evidence>
<dbReference type="InParanoid" id="D2V914"/>
<dbReference type="Proteomes" id="UP000006671">
    <property type="component" value="Unassembled WGS sequence"/>
</dbReference>
<sequence length="281" mass="33162">MLGKGIHGEVFPMMFRSKRVAVKKVEFIYPDTITGFLDELDLLAKLRGHENIAELYAVSLDGYNGFLIMEYCDYGLWNHYFNKQNKQKPKINFDKLQFLSLLNDIANGMEWMHKKNVLHRDLTVHNIVLLEYKGEQGPFLKAKLIDFHLSVSKDWSDAEEKLKFLPLEKLIKCSPEAINDKSNYHFPSDVFMFGNILWEILHREEIYHRLKFKHAIQLILQGKLKPVTVKIDLEVLKVLENCWNLDPDQRPTFESIVKELSSLLEHEKKKRMRYNHFNALK</sequence>
<dbReference type="GO" id="GO:0004672">
    <property type="term" value="F:protein kinase activity"/>
    <property type="evidence" value="ECO:0007669"/>
    <property type="project" value="InterPro"/>
</dbReference>
<dbReference type="OrthoDB" id="4062651at2759"/>